<reference evidence="2" key="1">
    <citation type="journal article" date="2014" name="Front. Microbiol.">
        <title>High frequency of phylogenetically diverse reductive dehalogenase-homologous genes in deep subseafloor sedimentary metagenomes.</title>
        <authorList>
            <person name="Kawai M."/>
            <person name="Futagami T."/>
            <person name="Toyoda A."/>
            <person name="Takaki Y."/>
            <person name="Nishi S."/>
            <person name="Hori S."/>
            <person name="Arai W."/>
            <person name="Tsubouchi T."/>
            <person name="Morono Y."/>
            <person name="Uchiyama I."/>
            <person name="Ito T."/>
            <person name="Fujiyama A."/>
            <person name="Inagaki F."/>
            <person name="Takami H."/>
        </authorList>
    </citation>
    <scope>NUCLEOTIDE SEQUENCE</scope>
    <source>
        <strain evidence="2">Expedition CK06-06</strain>
    </source>
</reference>
<comment type="caution">
    <text evidence="2">The sequence shown here is derived from an EMBL/GenBank/DDBJ whole genome shotgun (WGS) entry which is preliminary data.</text>
</comment>
<keyword evidence="1" id="KW-0472">Membrane</keyword>
<feature type="non-terminal residue" evidence="2">
    <location>
        <position position="263"/>
    </location>
</feature>
<evidence type="ECO:0000313" key="2">
    <source>
        <dbReference type="EMBL" id="GAG09873.1"/>
    </source>
</evidence>
<gene>
    <name evidence="2" type="ORF">S01H1_46680</name>
</gene>
<name>X0VBK3_9ZZZZ</name>
<organism evidence="2">
    <name type="scientific">marine sediment metagenome</name>
    <dbReference type="NCBI Taxonomy" id="412755"/>
    <lineage>
        <taxon>unclassified sequences</taxon>
        <taxon>metagenomes</taxon>
        <taxon>ecological metagenomes</taxon>
    </lineage>
</organism>
<accession>X0VBK3</accession>
<feature type="transmembrane region" description="Helical" evidence="1">
    <location>
        <begin position="110"/>
        <end position="128"/>
    </location>
</feature>
<keyword evidence="1" id="KW-1133">Transmembrane helix</keyword>
<protein>
    <submittedName>
        <fullName evidence="2">Uncharacterized protein</fullName>
    </submittedName>
</protein>
<dbReference type="AlphaFoldDB" id="X0VBK3"/>
<proteinExistence type="predicted"/>
<dbReference type="EMBL" id="BARS01029901">
    <property type="protein sequence ID" value="GAG09873.1"/>
    <property type="molecule type" value="Genomic_DNA"/>
</dbReference>
<feature type="transmembrane region" description="Helical" evidence="1">
    <location>
        <begin position="79"/>
        <end position="98"/>
    </location>
</feature>
<feature type="transmembrane region" description="Helical" evidence="1">
    <location>
        <begin position="20"/>
        <end position="40"/>
    </location>
</feature>
<feature type="non-terminal residue" evidence="2">
    <location>
        <position position="1"/>
    </location>
</feature>
<keyword evidence="1" id="KW-0812">Transmembrane</keyword>
<sequence length="263" mass="29210">LQNSPLGYYSRDMAGVRLHWPAISARFLAFPLGILLLWTVQVLARPGRLSECLRLILLSVCAMNLILVIPEGFAGEQLLAIKYGAALLVFACVVLVVVGRMTARHGPGAVRVLAAAILVGVLTALPLVDRARNALRHSFFARAYELHDFPRRGAVVWRYCDRPEEPRRIAFTAGWNGTGHNWLWYPLLGSRLQNEVIYVPITSDGKVIDYAHPDELAACADFDSWLERLLRAGVDTVVCLPPGTFESRWIRRHEGIFTGVAGD</sequence>
<evidence type="ECO:0000256" key="1">
    <source>
        <dbReference type="SAM" id="Phobius"/>
    </source>
</evidence>
<feature type="transmembrane region" description="Helical" evidence="1">
    <location>
        <begin position="52"/>
        <end position="73"/>
    </location>
</feature>